<organism evidence="2">
    <name type="scientific">Anguilla anguilla</name>
    <name type="common">European freshwater eel</name>
    <name type="synonym">Muraena anguilla</name>
    <dbReference type="NCBI Taxonomy" id="7936"/>
    <lineage>
        <taxon>Eukaryota</taxon>
        <taxon>Metazoa</taxon>
        <taxon>Chordata</taxon>
        <taxon>Craniata</taxon>
        <taxon>Vertebrata</taxon>
        <taxon>Euteleostomi</taxon>
        <taxon>Actinopterygii</taxon>
        <taxon>Neopterygii</taxon>
        <taxon>Teleostei</taxon>
        <taxon>Anguilliformes</taxon>
        <taxon>Anguillidae</taxon>
        <taxon>Anguilla</taxon>
    </lineage>
</organism>
<accession>A0A0E9UIR3</accession>
<protein>
    <submittedName>
        <fullName evidence="2">Uncharacterized protein</fullName>
    </submittedName>
</protein>
<dbReference type="AlphaFoldDB" id="A0A0E9UIR3"/>
<dbReference type="EMBL" id="GBXM01043417">
    <property type="protein sequence ID" value="JAH65160.1"/>
    <property type="molecule type" value="Transcribed_RNA"/>
</dbReference>
<feature type="region of interest" description="Disordered" evidence="1">
    <location>
        <begin position="1"/>
        <end position="24"/>
    </location>
</feature>
<sequence>MMASIRWRSPPEQWTGPSPVQPTG</sequence>
<proteinExistence type="predicted"/>
<reference evidence="2" key="1">
    <citation type="submission" date="2014-11" db="EMBL/GenBank/DDBJ databases">
        <authorList>
            <person name="Amaro Gonzalez C."/>
        </authorList>
    </citation>
    <scope>NUCLEOTIDE SEQUENCE</scope>
</reference>
<evidence type="ECO:0000256" key="1">
    <source>
        <dbReference type="SAM" id="MobiDB-lite"/>
    </source>
</evidence>
<name>A0A0E9UIR3_ANGAN</name>
<evidence type="ECO:0000313" key="2">
    <source>
        <dbReference type="EMBL" id="JAH65160.1"/>
    </source>
</evidence>
<reference evidence="2" key="2">
    <citation type="journal article" date="2015" name="Fish Shellfish Immunol.">
        <title>Early steps in the European eel (Anguilla anguilla)-Vibrio vulnificus interaction in the gills: Role of the RtxA13 toxin.</title>
        <authorList>
            <person name="Callol A."/>
            <person name="Pajuelo D."/>
            <person name="Ebbesson L."/>
            <person name="Teles M."/>
            <person name="MacKenzie S."/>
            <person name="Amaro C."/>
        </authorList>
    </citation>
    <scope>NUCLEOTIDE SEQUENCE</scope>
</reference>
<feature type="compositionally biased region" description="Polar residues" evidence="1">
    <location>
        <begin position="15"/>
        <end position="24"/>
    </location>
</feature>